<dbReference type="SMART" id="SM00404">
    <property type="entry name" value="PTPc_motif"/>
    <property type="match status" value="1"/>
</dbReference>
<reference evidence="4" key="1">
    <citation type="submission" date="2022-07" db="EMBL/GenBank/DDBJ databases">
        <title>Phylogenomic reconstructions and comparative analyses of Kickxellomycotina fungi.</title>
        <authorList>
            <person name="Reynolds N.K."/>
            <person name="Stajich J.E."/>
            <person name="Barry K."/>
            <person name="Grigoriev I.V."/>
            <person name="Crous P."/>
            <person name="Smith M.E."/>
        </authorList>
    </citation>
    <scope>NUCLEOTIDE SEQUENCE</scope>
    <source>
        <strain evidence="4">NBRC 105414</strain>
    </source>
</reference>
<evidence type="ECO:0000259" key="2">
    <source>
        <dbReference type="PROSITE" id="PS50055"/>
    </source>
</evidence>
<evidence type="ECO:0000256" key="1">
    <source>
        <dbReference type="ARBA" id="ARBA00009649"/>
    </source>
</evidence>
<feature type="domain" description="Tyrosine-protein phosphatase" evidence="2">
    <location>
        <begin position="35"/>
        <end position="299"/>
    </location>
</feature>
<dbReference type="AlphaFoldDB" id="A0A9W8HAK1"/>
<dbReference type="InterPro" id="IPR000387">
    <property type="entry name" value="Tyr_Pase_dom"/>
</dbReference>
<feature type="domain" description="Tyrosine specific protein phosphatases" evidence="3">
    <location>
        <begin position="212"/>
        <end position="290"/>
    </location>
</feature>
<keyword evidence="5" id="KW-1185">Reference proteome</keyword>
<dbReference type="GO" id="GO:0004725">
    <property type="term" value="F:protein tyrosine phosphatase activity"/>
    <property type="evidence" value="ECO:0007669"/>
    <property type="project" value="UniProtKB-EC"/>
</dbReference>
<protein>
    <submittedName>
        <fullName evidence="4">Tyrosine protein phosphatase 1</fullName>
        <ecNumber evidence="4">3.1.3.48</ecNumber>
    </submittedName>
</protein>
<comment type="caution">
    <text evidence="4">The sequence shown here is derived from an EMBL/GenBank/DDBJ whole genome shotgun (WGS) entry which is preliminary data.</text>
</comment>
<dbReference type="InterPro" id="IPR029021">
    <property type="entry name" value="Prot-tyrosine_phosphatase-like"/>
</dbReference>
<dbReference type="EMBL" id="JANBUL010000085">
    <property type="protein sequence ID" value="KAJ2782012.1"/>
    <property type="molecule type" value="Genomic_DNA"/>
</dbReference>
<dbReference type="OrthoDB" id="10253954at2759"/>
<dbReference type="InterPro" id="IPR016130">
    <property type="entry name" value="Tyr_Pase_AS"/>
</dbReference>
<dbReference type="PRINTS" id="PR00700">
    <property type="entry name" value="PRTYPHPHTASE"/>
</dbReference>
<dbReference type="InterPro" id="IPR003595">
    <property type="entry name" value="Tyr_Pase_cat"/>
</dbReference>
<comment type="similarity">
    <text evidence="1">Belongs to the protein-tyrosine phosphatase family. Non-receptor class subfamily.</text>
</comment>
<dbReference type="PANTHER" id="PTHR19134">
    <property type="entry name" value="RECEPTOR-TYPE TYROSINE-PROTEIN PHOSPHATASE"/>
    <property type="match status" value="1"/>
</dbReference>
<dbReference type="EC" id="3.1.3.48" evidence="4"/>
<evidence type="ECO:0000259" key="3">
    <source>
        <dbReference type="PROSITE" id="PS50056"/>
    </source>
</evidence>
<gene>
    <name evidence="4" type="primary">PTP1</name>
    <name evidence="4" type="ORF">H4R18_002517</name>
</gene>
<sequence>MMTSASFLQLLDALPRQAVQQSLAATFREEAQRDRERMAQALEQADEPGAVSLSDAQRGQNYNLNRYADMLPFNHNRVRLQGKHDYINASHIALPEQVGRARYIATQGPLPHTVGDFWRMVWEQRAPAVVMLARTHEARRKKCEAYWPPAVGRALNAPGDVSVTLLSEAPLDGCDDVVVRRLELRPRAGPPRTVTQLHFTAWPDEGVPASPLPLLALIAELHRLAAPAPDAPVVVHCSAGVGRTGTFIVLDAAARYFADHADYPGDLVADTFRSLRSQRTTMVQMPGQFVFCYHAILFMLANRR</sequence>
<dbReference type="Gene3D" id="3.90.190.10">
    <property type="entry name" value="Protein tyrosine phosphatase superfamily"/>
    <property type="match status" value="1"/>
</dbReference>
<dbReference type="PANTHER" id="PTHR19134:SF449">
    <property type="entry name" value="TYROSINE-PROTEIN PHOSPHATASE 1"/>
    <property type="match status" value="1"/>
</dbReference>
<organism evidence="4 5">
    <name type="scientific">Coemansia javaensis</name>
    <dbReference type="NCBI Taxonomy" id="2761396"/>
    <lineage>
        <taxon>Eukaryota</taxon>
        <taxon>Fungi</taxon>
        <taxon>Fungi incertae sedis</taxon>
        <taxon>Zoopagomycota</taxon>
        <taxon>Kickxellomycotina</taxon>
        <taxon>Kickxellomycetes</taxon>
        <taxon>Kickxellales</taxon>
        <taxon>Kickxellaceae</taxon>
        <taxon>Coemansia</taxon>
    </lineage>
</organism>
<dbReference type="PROSITE" id="PS50056">
    <property type="entry name" value="TYR_PHOSPHATASE_2"/>
    <property type="match status" value="1"/>
</dbReference>
<dbReference type="PROSITE" id="PS00383">
    <property type="entry name" value="TYR_PHOSPHATASE_1"/>
    <property type="match status" value="1"/>
</dbReference>
<name>A0A9W8HAK1_9FUNG</name>
<dbReference type="Proteomes" id="UP001140217">
    <property type="component" value="Unassembled WGS sequence"/>
</dbReference>
<accession>A0A9W8HAK1</accession>
<keyword evidence="4" id="KW-0378">Hydrolase</keyword>
<evidence type="ECO:0000313" key="4">
    <source>
        <dbReference type="EMBL" id="KAJ2782012.1"/>
    </source>
</evidence>
<dbReference type="InterPro" id="IPR050348">
    <property type="entry name" value="Protein-Tyr_Phosphatase"/>
</dbReference>
<proteinExistence type="inferred from homology"/>
<dbReference type="CDD" id="cd00047">
    <property type="entry name" value="PTPc"/>
    <property type="match status" value="1"/>
</dbReference>
<dbReference type="SUPFAM" id="SSF52799">
    <property type="entry name" value="(Phosphotyrosine protein) phosphatases II"/>
    <property type="match status" value="1"/>
</dbReference>
<dbReference type="InterPro" id="IPR000242">
    <property type="entry name" value="PTP_cat"/>
</dbReference>
<evidence type="ECO:0000313" key="5">
    <source>
        <dbReference type="Proteomes" id="UP001140217"/>
    </source>
</evidence>
<dbReference type="Pfam" id="PF00102">
    <property type="entry name" value="Y_phosphatase"/>
    <property type="match status" value="1"/>
</dbReference>
<dbReference type="SMART" id="SM00194">
    <property type="entry name" value="PTPc"/>
    <property type="match status" value="1"/>
</dbReference>
<dbReference type="PROSITE" id="PS50055">
    <property type="entry name" value="TYR_PHOSPHATASE_PTP"/>
    <property type="match status" value="1"/>
</dbReference>